<feature type="compositionally biased region" description="Polar residues" evidence="1">
    <location>
        <begin position="191"/>
        <end position="202"/>
    </location>
</feature>
<evidence type="ECO:0000313" key="2">
    <source>
        <dbReference type="EMBL" id="KAJ9161438.1"/>
    </source>
</evidence>
<evidence type="ECO:0000256" key="1">
    <source>
        <dbReference type="SAM" id="MobiDB-lite"/>
    </source>
</evidence>
<feature type="region of interest" description="Disordered" evidence="1">
    <location>
        <begin position="87"/>
        <end position="106"/>
    </location>
</feature>
<dbReference type="EMBL" id="JANBVN010000022">
    <property type="protein sequence ID" value="KAJ9161438.1"/>
    <property type="molecule type" value="Genomic_DNA"/>
</dbReference>
<feature type="compositionally biased region" description="Polar residues" evidence="1">
    <location>
        <begin position="261"/>
        <end position="282"/>
    </location>
</feature>
<protein>
    <submittedName>
        <fullName evidence="2">Uncharacterized protein</fullName>
    </submittedName>
</protein>
<feature type="region of interest" description="Disordered" evidence="1">
    <location>
        <begin position="260"/>
        <end position="287"/>
    </location>
</feature>
<sequence length="699" mass="76304">MLSRSNFSIRRLMPQRRQNSDDDLFWDNDENACLKVTDGRGSPSPSLKVETQTRKNNKSIKSLPSPTKLTFDLLEALEIQPNSEEMATPIPILPPTPPRRKSTQIPNGERIGQFENAQQIIREANEAFDRVGNDPQAEEQPGFDNRRHQATSITPPPTRLAPAAPVRKRPAPLRQSILKKRLSKPALSPLKSPTRSASVSKTTRQKSQKSRNGRTLRPVVQKQRSKWSVNAKDLLTVRLFSRLEVDEVLSPTRLREIRMSGASQIQSRRSSETLRTIQSDGSDTPVDPFILQDLPSRIGAAGVRLSIPSPIIEVPTPRTFEFNLTTEPRRPTPKDHDKPTVEETSFSASPSSDETTPTQRLPEAQQGNAMVLNDLPFPVPPAKNPARFASTSRKDLPQLPSIPEVLVIPPEIFSLPGLPSSHPPPPPPSPPVPRFSPDDNDPFIRLPSTLYTLTMPTFRHGPIRIARADVALAHSSGSKLATAAVLDDTLDWTAFHMAISGGAGDLLGESTDYSRRDAAAEDEVDDLCEWFAEFGFAGYGRLVGGGRSQPASPLTVVEGSCSPVSSGSSSSSSSSGGGSGRHLPIPVDKEFPTGFWNGRLGDGAGSRFDRARSVGLRRWTVEGHPKSSRRPSVDSLASLPQSPMLDLIVSQDARGNEYIVPMGYNLSHDLGDFLTWEAQNVYAAAFLGGEEGDVAELEG</sequence>
<feature type="compositionally biased region" description="Basic and acidic residues" evidence="1">
    <location>
        <begin position="327"/>
        <end position="341"/>
    </location>
</feature>
<dbReference type="Proteomes" id="UP001174691">
    <property type="component" value="Unassembled WGS sequence"/>
</dbReference>
<organism evidence="2 3">
    <name type="scientific">Coniochaeta hoffmannii</name>
    <dbReference type="NCBI Taxonomy" id="91930"/>
    <lineage>
        <taxon>Eukaryota</taxon>
        <taxon>Fungi</taxon>
        <taxon>Dikarya</taxon>
        <taxon>Ascomycota</taxon>
        <taxon>Pezizomycotina</taxon>
        <taxon>Sordariomycetes</taxon>
        <taxon>Sordariomycetidae</taxon>
        <taxon>Coniochaetales</taxon>
        <taxon>Coniochaetaceae</taxon>
        <taxon>Coniochaeta</taxon>
    </lineage>
</organism>
<feature type="region of interest" description="Disordered" evidence="1">
    <location>
        <begin position="129"/>
        <end position="222"/>
    </location>
</feature>
<feature type="compositionally biased region" description="Basic residues" evidence="1">
    <location>
        <begin position="166"/>
        <end position="183"/>
    </location>
</feature>
<evidence type="ECO:0000313" key="3">
    <source>
        <dbReference type="Proteomes" id="UP001174691"/>
    </source>
</evidence>
<feature type="compositionally biased region" description="Polar residues" evidence="1">
    <location>
        <begin position="342"/>
        <end position="359"/>
    </location>
</feature>
<accession>A0AA38SIY6</accession>
<feature type="region of interest" description="Disordered" evidence="1">
    <location>
        <begin position="416"/>
        <end position="440"/>
    </location>
</feature>
<feature type="compositionally biased region" description="Low complexity" evidence="1">
    <location>
        <begin position="559"/>
        <end position="574"/>
    </location>
</feature>
<feature type="compositionally biased region" description="Pro residues" evidence="1">
    <location>
        <begin position="421"/>
        <end position="434"/>
    </location>
</feature>
<feature type="region of interest" description="Disordered" evidence="1">
    <location>
        <begin position="548"/>
        <end position="584"/>
    </location>
</feature>
<comment type="caution">
    <text evidence="2">The sequence shown here is derived from an EMBL/GenBank/DDBJ whole genome shotgun (WGS) entry which is preliminary data.</text>
</comment>
<reference evidence="2" key="1">
    <citation type="submission" date="2022-07" db="EMBL/GenBank/DDBJ databases">
        <title>Fungi with potential for degradation of polypropylene.</title>
        <authorList>
            <person name="Gostincar C."/>
        </authorList>
    </citation>
    <scope>NUCLEOTIDE SEQUENCE</scope>
    <source>
        <strain evidence="2">EXF-13287</strain>
    </source>
</reference>
<keyword evidence="3" id="KW-1185">Reference proteome</keyword>
<feature type="region of interest" description="Disordered" evidence="1">
    <location>
        <begin position="318"/>
        <end position="360"/>
    </location>
</feature>
<name>A0AA38SIY6_9PEZI</name>
<feature type="region of interest" description="Disordered" evidence="1">
    <location>
        <begin position="36"/>
        <end position="65"/>
    </location>
</feature>
<feature type="compositionally biased region" description="Basic residues" evidence="1">
    <location>
        <begin position="203"/>
        <end position="214"/>
    </location>
</feature>
<feature type="region of interest" description="Disordered" evidence="1">
    <location>
        <begin position="374"/>
        <end position="395"/>
    </location>
</feature>
<gene>
    <name evidence="2" type="ORF">NKR19_g2224</name>
</gene>
<dbReference type="AlphaFoldDB" id="A0AA38SIY6"/>
<proteinExistence type="predicted"/>